<keyword evidence="4" id="KW-1185">Reference proteome</keyword>
<name>A0A9E5A183_9EURY</name>
<dbReference type="HAMAP" id="MF_00763">
    <property type="entry name" value="UPF0305"/>
    <property type="match status" value="1"/>
</dbReference>
<sequence>MKTSQLLLKLKECMEKYKPKMEDSGEEDSLNQIMSRYNLENFNEILNSSCNGLDEEVDAEELKDLQNRIDHYFSLYTPDDKDFKEFIKAISIYLIFIAKKPLHPPGIVFSNGAFKISDFESLQTQPKVMTEGVYEKEGVYYCTGKRIFINDKLSLCKYCVCKGID</sequence>
<evidence type="ECO:0000313" key="4">
    <source>
        <dbReference type="Proteomes" id="UP001068021"/>
    </source>
</evidence>
<evidence type="ECO:0000313" key="2">
    <source>
        <dbReference type="EMBL" id="MCZ3366270.1"/>
    </source>
</evidence>
<dbReference type="EMBL" id="JAPVER010000020">
    <property type="protein sequence ID" value="MCZ3366270.1"/>
    <property type="molecule type" value="Genomic_DNA"/>
</dbReference>
<reference evidence="2" key="1">
    <citation type="submission" date="2022-12" db="EMBL/GenBank/DDBJ databases">
        <title>Reclassification of two methanogenic archaea species isolated from the Kolyma lowland permafrost.</title>
        <authorList>
            <person name="Trubitsyn V.E."/>
            <person name="Rivkina E.M."/>
            <person name="Shcherbakova V.A."/>
        </authorList>
    </citation>
    <scope>NUCLEOTIDE SEQUENCE</scope>
    <source>
        <strain evidence="2">M2</strain>
        <strain evidence="3">MK4</strain>
    </source>
</reference>
<comment type="caution">
    <text evidence="2">The sequence shown here is derived from an EMBL/GenBank/DDBJ whole genome shotgun (WGS) entry which is preliminary data.</text>
</comment>
<evidence type="ECO:0000256" key="1">
    <source>
        <dbReference type="HAMAP-Rule" id="MF_00763"/>
    </source>
</evidence>
<dbReference type="Proteomes" id="UP001074446">
    <property type="component" value="Unassembled WGS sequence"/>
</dbReference>
<dbReference type="RefSeq" id="WP_048082124.1">
    <property type="nucleotide sequence ID" value="NZ_JAPVER010000020.1"/>
</dbReference>
<dbReference type="Pfam" id="PF09888">
    <property type="entry name" value="DUF2115"/>
    <property type="match status" value="1"/>
</dbReference>
<organism evidence="2 4">
    <name type="scientific">Methanobacterium veterum</name>
    <dbReference type="NCBI Taxonomy" id="408577"/>
    <lineage>
        <taxon>Archaea</taxon>
        <taxon>Methanobacteriati</taxon>
        <taxon>Methanobacteriota</taxon>
        <taxon>Methanomada group</taxon>
        <taxon>Methanobacteria</taxon>
        <taxon>Methanobacteriales</taxon>
        <taxon>Methanobacteriaceae</taxon>
        <taxon>Methanobacterium</taxon>
    </lineage>
</organism>
<comment type="similarity">
    <text evidence="1">Belongs to the UPF0305 family.</text>
</comment>
<accession>A0A9E5A183</accession>
<gene>
    <name evidence="3" type="ORF">O3H35_02540</name>
    <name evidence="2" type="ORF">O3H54_10300</name>
</gene>
<dbReference type="EMBL" id="JAPVES010000025">
    <property type="protein sequence ID" value="MCZ3371501.1"/>
    <property type="molecule type" value="Genomic_DNA"/>
</dbReference>
<protein>
    <recommendedName>
        <fullName evidence="1">UPF0305 protein O3H35_02540</fullName>
    </recommendedName>
</protein>
<proteinExistence type="inferred from homology"/>
<dbReference type="AlphaFoldDB" id="A0A9E5A183"/>
<dbReference type="Proteomes" id="UP001068021">
    <property type="component" value="Unassembled WGS sequence"/>
</dbReference>
<evidence type="ECO:0000313" key="3">
    <source>
        <dbReference type="EMBL" id="MCZ3371501.1"/>
    </source>
</evidence>
<dbReference type="InterPro" id="IPR019215">
    <property type="entry name" value="DUF2115"/>
</dbReference>